<organism evidence="4 5">
    <name type="scientific">Glarea lozoyensis (strain ATCC 20868 / MF5171)</name>
    <dbReference type="NCBI Taxonomy" id="1116229"/>
    <lineage>
        <taxon>Eukaryota</taxon>
        <taxon>Fungi</taxon>
        <taxon>Dikarya</taxon>
        <taxon>Ascomycota</taxon>
        <taxon>Pezizomycotina</taxon>
        <taxon>Leotiomycetes</taxon>
        <taxon>Helotiales</taxon>
        <taxon>Helotiaceae</taxon>
        <taxon>Glarea</taxon>
    </lineage>
</organism>
<reference evidence="4 5" key="1">
    <citation type="journal article" date="2013" name="BMC Genomics">
        <title>Genomics-driven discovery of the pneumocandin biosynthetic gene cluster in the fungus Glarea lozoyensis.</title>
        <authorList>
            <person name="Chen L."/>
            <person name="Yue Q."/>
            <person name="Zhang X."/>
            <person name="Xiang M."/>
            <person name="Wang C."/>
            <person name="Li S."/>
            <person name="Che Y."/>
            <person name="Ortiz-Lopez F.J."/>
            <person name="Bills G.F."/>
            <person name="Liu X."/>
            <person name="An Z."/>
        </authorList>
    </citation>
    <scope>NUCLEOTIDE SEQUENCE [LARGE SCALE GENOMIC DNA]</scope>
    <source>
        <strain evidence="5">ATCC 20868 / MF5171</strain>
    </source>
</reference>
<dbReference type="RefSeq" id="XP_008087596.1">
    <property type="nucleotide sequence ID" value="XM_008089405.1"/>
</dbReference>
<name>S3CII9_GLAL2</name>
<dbReference type="KEGG" id="glz:GLAREA_02189"/>
<evidence type="ECO:0000313" key="4">
    <source>
        <dbReference type="EMBL" id="EPE26277.1"/>
    </source>
</evidence>
<dbReference type="InterPro" id="IPR037847">
    <property type="entry name" value="GRAMDC4"/>
</dbReference>
<dbReference type="AlphaFoldDB" id="S3CII9"/>
<keyword evidence="2" id="KW-0472">Membrane</keyword>
<dbReference type="PANTHER" id="PTHR37402:SF1">
    <property type="entry name" value="GRAM DOMAIN-CONTAINING PROTEIN 4"/>
    <property type="match status" value="1"/>
</dbReference>
<dbReference type="EMBL" id="KE145371">
    <property type="protein sequence ID" value="EPE26277.1"/>
    <property type="molecule type" value="Genomic_DNA"/>
</dbReference>
<dbReference type="Pfam" id="PF02893">
    <property type="entry name" value="GRAM"/>
    <property type="match status" value="1"/>
</dbReference>
<keyword evidence="5" id="KW-1185">Reference proteome</keyword>
<feature type="transmembrane region" description="Helical" evidence="2">
    <location>
        <begin position="377"/>
        <end position="396"/>
    </location>
</feature>
<sequence length="636" mass="72206">MVYNGIDNNAPVDAPDADDLSPPSTIQKLKSSAKSKTKHILNIDATESGDAKVEKTLSGAARKELESPAFNSAKFLKKSEPGPKGFRDRTSTAFKVTANAIVHPKDTIKSSSSRVTASHLAKSRPVTSKEADLEFLQAHDDLDEARERQAQDLFGDEIEAEEGNVAYQKSRIEGLELSRRNMRVAWVTGRHVQRVRVVPNLTQPTLPPPSYFEEEDDCGYTRFRWQDWLGYKVLSLTHQFTARYIDDFAQLPYDEDTLRLHLERVLVVSAPLQEIASSAMRLYTWEDPWRTGIGCLMYALIQNYFYPHTIANLRAAQARSSDHEATARKIDELMDRHGAQNWIEPFLQEVGPSLQAILSDTANTIEAMNNLYHFRNVSASMATFWLLASGLIFSLFADANLVISLFWAGLGGLFFFLWPIATLHPRYRLLVSPIKWLVWDVPTHAELCFQYLQERSNFVKEAIFAGRYKQRQKAEQIAIRHVYDSDDSFHSALDIQLDENKDILSFGCTFENRPGHFIISTNTVRFQSRIASDKHTFTHPLQNMIEISKQRTRSSLLTPIVKHSTGMDKLEIRFRRTGQVADLKGDVMEPQIVTLENMIGRDKAFNALIGFSGLRWQHVQQRSSGDVDWKGASHGE</sequence>
<dbReference type="GeneID" id="19461247"/>
<dbReference type="HOGENOM" id="CLU_022814_1_0_1"/>
<dbReference type="eggNOG" id="ENOG502QS59">
    <property type="taxonomic scope" value="Eukaryota"/>
</dbReference>
<feature type="domain" description="GRAM" evidence="3">
    <location>
        <begin position="491"/>
        <end position="578"/>
    </location>
</feature>
<evidence type="ECO:0000259" key="3">
    <source>
        <dbReference type="Pfam" id="PF02893"/>
    </source>
</evidence>
<keyword evidence="2" id="KW-0812">Transmembrane</keyword>
<protein>
    <recommendedName>
        <fullName evidence="3">GRAM domain-containing protein</fullName>
    </recommendedName>
</protein>
<dbReference type="OMA" id="WDIPTHA"/>
<dbReference type="GO" id="GO:0006915">
    <property type="term" value="P:apoptotic process"/>
    <property type="evidence" value="ECO:0007669"/>
    <property type="project" value="InterPro"/>
</dbReference>
<dbReference type="OrthoDB" id="1708389at2759"/>
<dbReference type="InterPro" id="IPR004182">
    <property type="entry name" value="GRAM"/>
</dbReference>
<dbReference type="Proteomes" id="UP000016922">
    <property type="component" value="Unassembled WGS sequence"/>
</dbReference>
<evidence type="ECO:0000256" key="2">
    <source>
        <dbReference type="SAM" id="Phobius"/>
    </source>
</evidence>
<feature type="region of interest" description="Disordered" evidence="1">
    <location>
        <begin position="1"/>
        <end position="37"/>
    </location>
</feature>
<proteinExistence type="predicted"/>
<feature type="transmembrane region" description="Helical" evidence="2">
    <location>
        <begin position="402"/>
        <end position="421"/>
    </location>
</feature>
<gene>
    <name evidence="4" type="ORF">GLAREA_02189</name>
</gene>
<keyword evidence="2" id="KW-1133">Transmembrane helix</keyword>
<evidence type="ECO:0000256" key="1">
    <source>
        <dbReference type="SAM" id="MobiDB-lite"/>
    </source>
</evidence>
<dbReference type="PANTHER" id="PTHR37402">
    <property type="entry name" value="GRAM DOMAIN-CONTAINING PROTEIN 4"/>
    <property type="match status" value="1"/>
</dbReference>
<evidence type="ECO:0000313" key="5">
    <source>
        <dbReference type="Proteomes" id="UP000016922"/>
    </source>
</evidence>
<accession>S3CII9</accession>